<keyword evidence="2" id="KW-1185">Reference proteome</keyword>
<reference evidence="1 2" key="1">
    <citation type="submission" date="2018-08" db="EMBL/GenBank/DDBJ databases">
        <authorList>
            <person name="Laetsch R D."/>
            <person name="Stevens L."/>
            <person name="Kumar S."/>
            <person name="Blaxter L. M."/>
        </authorList>
    </citation>
    <scope>NUCLEOTIDE SEQUENCE [LARGE SCALE GENOMIC DNA]</scope>
</reference>
<accession>A0A498SNY2</accession>
<name>A0A498SNY2_ACAVI</name>
<organism evidence="1 2">
    <name type="scientific">Acanthocheilonema viteae</name>
    <name type="common">Filarial nematode worm</name>
    <name type="synonym">Dipetalonema viteae</name>
    <dbReference type="NCBI Taxonomy" id="6277"/>
    <lineage>
        <taxon>Eukaryota</taxon>
        <taxon>Metazoa</taxon>
        <taxon>Ecdysozoa</taxon>
        <taxon>Nematoda</taxon>
        <taxon>Chromadorea</taxon>
        <taxon>Rhabditida</taxon>
        <taxon>Spirurina</taxon>
        <taxon>Spiruromorpha</taxon>
        <taxon>Filarioidea</taxon>
        <taxon>Onchocercidae</taxon>
        <taxon>Acanthocheilonema</taxon>
    </lineage>
</organism>
<feature type="non-terminal residue" evidence="1">
    <location>
        <position position="153"/>
    </location>
</feature>
<dbReference type="AlphaFoldDB" id="A0A498SNY2"/>
<evidence type="ECO:0000313" key="2">
    <source>
        <dbReference type="Proteomes" id="UP000276991"/>
    </source>
</evidence>
<dbReference type="SUPFAM" id="SSF51735">
    <property type="entry name" value="NAD(P)-binding Rossmann-fold domains"/>
    <property type="match status" value="1"/>
</dbReference>
<dbReference type="EMBL" id="UPTC01005500">
    <property type="protein sequence ID" value="VBB35325.1"/>
    <property type="molecule type" value="Genomic_DNA"/>
</dbReference>
<dbReference type="Gene3D" id="3.40.50.720">
    <property type="entry name" value="NAD(P)-binding Rossmann-like Domain"/>
    <property type="match status" value="1"/>
</dbReference>
<dbReference type="GO" id="GO:0016491">
    <property type="term" value="F:oxidoreductase activity"/>
    <property type="evidence" value="ECO:0007669"/>
    <property type="project" value="TreeGrafter"/>
</dbReference>
<dbReference type="GO" id="GO:0008202">
    <property type="term" value="P:steroid metabolic process"/>
    <property type="evidence" value="ECO:0007669"/>
    <property type="project" value="TreeGrafter"/>
</dbReference>
<dbReference type="PANTHER" id="PTHR43313:SF7">
    <property type="entry name" value="17-BETA-HYDROXYSTEROID DEHYDROGENASE TYPE 6"/>
    <property type="match status" value="1"/>
</dbReference>
<dbReference type="STRING" id="6277.A0A498SNY2"/>
<dbReference type="InterPro" id="IPR036291">
    <property type="entry name" value="NAD(P)-bd_dom_sf"/>
</dbReference>
<dbReference type="PANTHER" id="PTHR43313">
    <property type="entry name" value="SHORT-CHAIN DEHYDROGENASE/REDUCTASE FAMILY 9C"/>
    <property type="match status" value="1"/>
</dbReference>
<dbReference type="OrthoDB" id="2102561at2759"/>
<proteinExistence type="predicted"/>
<feature type="non-terminal residue" evidence="1">
    <location>
        <position position="1"/>
    </location>
</feature>
<sequence length="153" mass="17568">MFGIVHEWDDLKKQTKNHKRSVKELEESYNSISQGRLYAFQMDVTDDESVRKSREIVDRVLKQKNLVFHALVNNAGVRGNLFYDDFLILDDYKEVWDVNLCGVIRVTHAFRDLIKKSRGRIVICSSASTLFPTAGNGPYACSKFAVQSYCIII</sequence>
<evidence type="ECO:0000313" key="1">
    <source>
        <dbReference type="EMBL" id="VBB35325.1"/>
    </source>
</evidence>
<gene>
    <name evidence="1" type="ORF">NAV_LOCUS10116</name>
</gene>
<dbReference type="Pfam" id="PF00106">
    <property type="entry name" value="adh_short"/>
    <property type="match status" value="1"/>
</dbReference>
<dbReference type="Proteomes" id="UP000276991">
    <property type="component" value="Unassembled WGS sequence"/>
</dbReference>
<dbReference type="InterPro" id="IPR002347">
    <property type="entry name" value="SDR_fam"/>
</dbReference>
<protein>
    <submittedName>
        <fullName evidence="1">Uncharacterized protein</fullName>
    </submittedName>
</protein>